<keyword evidence="2" id="KW-1185">Reference proteome</keyword>
<name>A0AAD5GJG5_AMBAR</name>
<dbReference type="PANTHER" id="PTHR11697">
    <property type="entry name" value="GENERAL TRANSCRIPTION FACTOR 2-RELATED ZINC FINGER PROTEIN"/>
    <property type="match status" value="1"/>
</dbReference>
<comment type="caution">
    <text evidence="1">The sequence shown here is derived from an EMBL/GenBank/DDBJ whole genome shotgun (WGS) entry which is preliminary data.</text>
</comment>
<feature type="non-terminal residue" evidence="1">
    <location>
        <position position="1"/>
    </location>
</feature>
<sequence length="164" mass="19604">MKYDLKKYREDGWDELMKDVTTFCSQNEIHMPNMKDIIPGRVKRTIDDEPQTYLHRFRADIFYQVVDLLINEMDERFTKSNSELLTCIACLDPRDSFQSFDREKLLRLAELYSEDFSGFDLAQLRIQLDRYISNMKSNEVFSGLRDIGELAKKMVQMKYHITYE</sequence>
<evidence type="ECO:0000313" key="2">
    <source>
        <dbReference type="Proteomes" id="UP001206925"/>
    </source>
</evidence>
<dbReference type="EMBL" id="JAMZMK010007379">
    <property type="protein sequence ID" value="KAI7745032.1"/>
    <property type="molecule type" value="Genomic_DNA"/>
</dbReference>
<reference evidence="1" key="1">
    <citation type="submission" date="2022-06" db="EMBL/GenBank/DDBJ databases">
        <title>Uncovering the hologenomic basis of an extraordinary plant invasion.</title>
        <authorList>
            <person name="Bieker V.C."/>
            <person name="Martin M.D."/>
            <person name="Gilbert T."/>
            <person name="Hodgins K."/>
            <person name="Battlay P."/>
            <person name="Petersen B."/>
            <person name="Wilson J."/>
        </authorList>
    </citation>
    <scope>NUCLEOTIDE SEQUENCE</scope>
    <source>
        <strain evidence="1">AA19_3_7</strain>
        <tissue evidence="1">Leaf</tissue>
    </source>
</reference>
<proteinExistence type="predicted"/>
<gene>
    <name evidence="1" type="ORF">M8C21_022268</name>
</gene>
<dbReference type="PANTHER" id="PTHR11697:SF230">
    <property type="entry name" value="ZINC FINGER, MYM DOMAIN CONTAINING 1"/>
    <property type="match status" value="1"/>
</dbReference>
<dbReference type="Proteomes" id="UP001206925">
    <property type="component" value="Unassembled WGS sequence"/>
</dbReference>
<evidence type="ECO:0000313" key="1">
    <source>
        <dbReference type="EMBL" id="KAI7745032.1"/>
    </source>
</evidence>
<dbReference type="AlphaFoldDB" id="A0AAD5GJG5"/>
<dbReference type="InterPro" id="IPR055298">
    <property type="entry name" value="AtLOH3-like"/>
</dbReference>
<accession>A0AAD5GJG5</accession>
<organism evidence="1 2">
    <name type="scientific">Ambrosia artemisiifolia</name>
    <name type="common">Common ragweed</name>
    <dbReference type="NCBI Taxonomy" id="4212"/>
    <lineage>
        <taxon>Eukaryota</taxon>
        <taxon>Viridiplantae</taxon>
        <taxon>Streptophyta</taxon>
        <taxon>Embryophyta</taxon>
        <taxon>Tracheophyta</taxon>
        <taxon>Spermatophyta</taxon>
        <taxon>Magnoliopsida</taxon>
        <taxon>eudicotyledons</taxon>
        <taxon>Gunneridae</taxon>
        <taxon>Pentapetalae</taxon>
        <taxon>asterids</taxon>
        <taxon>campanulids</taxon>
        <taxon>Asterales</taxon>
        <taxon>Asteraceae</taxon>
        <taxon>Asteroideae</taxon>
        <taxon>Heliantheae alliance</taxon>
        <taxon>Heliantheae</taxon>
        <taxon>Ambrosia</taxon>
    </lineage>
</organism>
<protein>
    <submittedName>
        <fullName evidence="1">Uncharacterized protein</fullName>
    </submittedName>
</protein>